<dbReference type="Gene3D" id="3.40.50.720">
    <property type="entry name" value="NAD(P)-binding Rossmann-like Domain"/>
    <property type="match status" value="1"/>
</dbReference>
<proteinExistence type="predicted"/>
<evidence type="ECO:0000313" key="3">
    <source>
        <dbReference type="Proteomes" id="UP000259610"/>
    </source>
</evidence>
<accession>A0A3B9GTW9</accession>
<reference evidence="2 3" key="1">
    <citation type="journal article" date="2018" name="Nat. Biotechnol.">
        <title>A standardized bacterial taxonomy based on genome phylogeny substantially revises the tree of life.</title>
        <authorList>
            <person name="Parks D.H."/>
            <person name="Chuvochina M."/>
            <person name="Waite D.W."/>
            <person name="Rinke C."/>
            <person name="Skarshewski A."/>
            <person name="Chaumeil P.A."/>
            <person name="Hugenholtz P."/>
        </authorList>
    </citation>
    <scope>NUCLEOTIDE SEQUENCE [LARGE SCALE GENOMIC DNA]</scope>
    <source>
        <strain evidence="2">UBA8733</strain>
    </source>
</reference>
<dbReference type="GO" id="GO:0061503">
    <property type="term" value="F:tRNA threonylcarbamoyladenosine dehydratase"/>
    <property type="evidence" value="ECO:0007669"/>
    <property type="project" value="TreeGrafter"/>
</dbReference>
<evidence type="ECO:0000313" key="2">
    <source>
        <dbReference type="EMBL" id="HAE25726.1"/>
    </source>
</evidence>
<dbReference type="PANTHER" id="PTHR43267">
    <property type="entry name" value="TRNA THREONYLCARBAMOYLADENOSINE DEHYDRATASE"/>
    <property type="match status" value="1"/>
</dbReference>
<dbReference type="GO" id="GO:0008641">
    <property type="term" value="F:ubiquitin-like modifier activating enzyme activity"/>
    <property type="evidence" value="ECO:0007669"/>
    <property type="project" value="InterPro"/>
</dbReference>
<dbReference type="Proteomes" id="UP000259610">
    <property type="component" value="Unassembled WGS sequence"/>
</dbReference>
<feature type="non-terminal residue" evidence="2">
    <location>
        <position position="1"/>
    </location>
</feature>
<feature type="domain" description="THIF-type NAD/FAD binding fold" evidence="1">
    <location>
        <begin position="64"/>
        <end position="197"/>
    </location>
</feature>
<comment type="caution">
    <text evidence="2">The sequence shown here is derived from an EMBL/GenBank/DDBJ whole genome shotgun (WGS) entry which is preliminary data.</text>
</comment>
<name>A0A3B9GTW9_9PROT</name>
<dbReference type="EMBL" id="DMAN01000022">
    <property type="protein sequence ID" value="HAE25726.1"/>
    <property type="molecule type" value="Genomic_DNA"/>
</dbReference>
<dbReference type="SUPFAM" id="SSF69572">
    <property type="entry name" value="Activating enzymes of the ubiquitin-like proteins"/>
    <property type="match status" value="1"/>
</dbReference>
<dbReference type="PANTHER" id="PTHR43267:SF1">
    <property type="entry name" value="TRNA THREONYLCARBAMOYLADENOSINE DEHYDRATASE"/>
    <property type="match status" value="1"/>
</dbReference>
<evidence type="ECO:0000259" key="1">
    <source>
        <dbReference type="Pfam" id="PF00899"/>
    </source>
</evidence>
<dbReference type="InterPro" id="IPR000594">
    <property type="entry name" value="ThiF_NAD_FAD-bd"/>
</dbReference>
<dbReference type="AlphaFoldDB" id="A0A3B9GTW9"/>
<sequence>IPCLQAGARNPAAPIGSAVMVPDGRIKARLFTQTMTPTDIRQLTAVGHDIRDLGKQLDERPLAFSAAMTADLATKTACVIGISGTGSIVAELLGRLGVGRLVLIDFDRVEEKNLNRILYATPKDIGRFKTHVLRDAIKAHHPGVDIETFETPVSDASALIALSGSDILFSCVDSMEGRYHCDLAVQTFICPMIDIGVVIPTRTLKDKVSVADVCGRIDYVFPSGSTLWDRGEITGAGLTAEYIRHNDPDAYARQVAEGYLKGVPDEAPSVISLNMRAASAGVNEWLARLYGFRHDANENYARCHFSLASGEEEFESDETDAGRARVATFGQGLKRPLLGLLSSADDERHAA</sequence>
<dbReference type="GO" id="GO:0061504">
    <property type="term" value="P:cyclic threonylcarbamoyladenosine biosynthetic process"/>
    <property type="evidence" value="ECO:0007669"/>
    <property type="project" value="TreeGrafter"/>
</dbReference>
<protein>
    <submittedName>
        <fullName evidence="2">Thiamine biosynthesis protein ThiF</fullName>
    </submittedName>
</protein>
<gene>
    <name evidence="2" type="ORF">DCG58_01080</name>
</gene>
<dbReference type="Pfam" id="PF00899">
    <property type="entry name" value="ThiF"/>
    <property type="match status" value="1"/>
</dbReference>
<organism evidence="2 3">
    <name type="scientific">Hyphomonas adhaerens</name>
    <dbReference type="NCBI Taxonomy" id="81029"/>
    <lineage>
        <taxon>Bacteria</taxon>
        <taxon>Pseudomonadati</taxon>
        <taxon>Pseudomonadota</taxon>
        <taxon>Alphaproteobacteria</taxon>
        <taxon>Hyphomonadales</taxon>
        <taxon>Hyphomonadaceae</taxon>
        <taxon>Hyphomonas</taxon>
    </lineage>
</organism>
<dbReference type="InterPro" id="IPR035985">
    <property type="entry name" value="Ubiquitin-activating_enz"/>
</dbReference>
<dbReference type="InterPro" id="IPR045886">
    <property type="entry name" value="ThiF/MoeB/HesA"/>
</dbReference>